<comment type="caution">
    <text evidence="1">The sequence shown here is derived from an EMBL/GenBank/DDBJ whole genome shotgun (WGS) entry which is preliminary data.</text>
</comment>
<accession>A0ABC8T6T3</accession>
<proteinExistence type="predicted"/>
<reference evidence="1 2" key="1">
    <citation type="submission" date="2024-02" db="EMBL/GenBank/DDBJ databases">
        <authorList>
            <person name="Vignale AGUSTIN F."/>
            <person name="Sosa J E."/>
            <person name="Modenutti C."/>
        </authorList>
    </citation>
    <scope>NUCLEOTIDE SEQUENCE [LARGE SCALE GENOMIC DNA]</scope>
</reference>
<organism evidence="1 2">
    <name type="scientific">Ilex paraguariensis</name>
    <name type="common">yerba mate</name>
    <dbReference type="NCBI Taxonomy" id="185542"/>
    <lineage>
        <taxon>Eukaryota</taxon>
        <taxon>Viridiplantae</taxon>
        <taxon>Streptophyta</taxon>
        <taxon>Embryophyta</taxon>
        <taxon>Tracheophyta</taxon>
        <taxon>Spermatophyta</taxon>
        <taxon>Magnoliopsida</taxon>
        <taxon>eudicotyledons</taxon>
        <taxon>Gunneridae</taxon>
        <taxon>Pentapetalae</taxon>
        <taxon>asterids</taxon>
        <taxon>campanulids</taxon>
        <taxon>Aquifoliales</taxon>
        <taxon>Aquifoliaceae</taxon>
        <taxon>Ilex</taxon>
    </lineage>
</organism>
<feature type="non-terminal residue" evidence="1">
    <location>
        <position position="62"/>
    </location>
</feature>
<sequence length="62" mass="7114">MEALLLVVLSGERRLVMEQDVTMVESLKLKGEKDVKERILLGESKDCGKGCRTGHRMYYEEI</sequence>
<protein>
    <submittedName>
        <fullName evidence="1">Uncharacterized protein</fullName>
    </submittedName>
</protein>
<name>A0ABC8T6T3_9AQUA</name>
<keyword evidence="2" id="KW-1185">Reference proteome</keyword>
<gene>
    <name evidence="1" type="ORF">ILEXP_LOCUS34272</name>
</gene>
<dbReference type="AlphaFoldDB" id="A0ABC8T6T3"/>
<dbReference type="EMBL" id="CAUOFW020004325">
    <property type="protein sequence ID" value="CAK9165125.1"/>
    <property type="molecule type" value="Genomic_DNA"/>
</dbReference>
<evidence type="ECO:0000313" key="1">
    <source>
        <dbReference type="EMBL" id="CAK9165125.1"/>
    </source>
</evidence>
<dbReference type="Proteomes" id="UP001642360">
    <property type="component" value="Unassembled WGS sequence"/>
</dbReference>
<evidence type="ECO:0000313" key="2">
    <source>
        <dbReference type="Proteomes" id="UP001642360"/>
    </source>
</evidence>